<feature type="transmembrane region" description="Helical" evidence="1">
    <location>
        <begin position="25"/>
        <end position="42"/>
    </location>
</feature>
<dbReference type="Proteomes" id="UP000184221">
    <property type="component" value="Unassembled WGS sequence"/>
</dbReference>
<dbReference type="AlphaFoldDB" id="A0A1M5VRD5"/>
<dbReference type="EMBL" id="FQXC01000004">
    <property type="protein sequence ID" value="SHH77750.1"/>
    <property type="molecule type" value="Genomic_DNA"/>
</dbReference>
<dbReference type="RefSeq" id="WP_072778761.1">
    <property type="nucleotide sequence ID" value="NZ_FQXC01000004.1"/>
</dbReference>
<dbReference type="STRING" id="996342.SAMN05443551_3024"/>
<evidence type="ECO:0000313" key="2">
    <source>
        <dbReference type="EMBL" id="SHH77750.1"/>
    </source>
</evidence>
<dbReference type="OrthoDB" id="7872094at2"/>
<keyword evidence="3" id="KW-1185">Reference proteome</keyword>
<evidence type="ECO:0000256" key="1">
    <source>
        <dbReference type="SAM" id="Phobius"/>
    </source>
</evidence>
<feature type="transmembrane region" description="Helical" evidence="1">
    <location>
        <begin position="48"/>
        <end position="68"/>
    </location>
</feature>
<accession>A0A1M5VRD5</accession>
<gene>
    <name evidence="2" type="ORF">SAMN05443551_3024</name>
</gene>
<reference evidence="2 3" key="1">
    <citation type="submission" date="2016-11" db="EMBL/GenBank/DDBJ databases">
        <authorList>
            <person name="Jaros S."/>
            <person name="Januszkiewicz K."/>
            <person name="Wedrychowicz H."/>
        </authorList>
    </citation>
    <scope>NUCLEOTIDE SEQUENCE [LARGE SCALE GENOMIC DNA]</scope>
    <source>
        <strain evidence="2 3">DSM 29431</strain>
    </source>
</reference>
<keyword evidence="1" id="KW-1133">Transmembrane helix</keyword>
<organism evidence="2 3">
    <name type="scientific">Marivita hallyeonensis</name>
    <dbReference type="NCBI Taxonomy" id="996342"/>
    <lineage>
        <taxon>Bacteria</taxon>
        <taxon>Pseudomonadati</taxon>
        <taxon>Pseudomonadota</taxon>
        <taxon>Alphaproteobacteria</taxon>
        <taxon>Rhodobacterales</taxon>
        <taxon>Roseobacteraceae</taxon>
        <taxon>Marivita</taxon>
    </lineage>
</organism>
<protein>
    <submittedName>
        <fullName evidence="2">Uncharacterized protein</fullName>
    </submittedName>
</protein>
<keyword evidence="1" id="KW-0812">Transmembrane</keyword>
<name>A0A1M5VRD5_9RHOB</name>
<sequence length="71" mass="7743">MVEFNDPFFGNARPARSVSRWTRRLFGVACLIAVPGIWIAVQDALPEARILGLALSIVVMGIAGLCFVGRR</sequence>
<keyword evidence="1" id="KW-0472">Membrane</keyword>
<evidence type="ECO:0000313" key="3">
    <source>
        <dbReference type="Proteomes" id="UP000184221"/>
    </source>
</evidence>
<proteinExistence type="predicted"/>